<keyword evidence="2" id="KW-0677">Repeat</keyword>
<evidence type="ECO:0000313" key="5">
    <source>
        <dbReference type="EMBL" id="CAB4019310.1"/>
    </source>
</evidence>
<dbReference type="EMBL" id="CACRXK020010399">
    <property type="protein sequence ID" value="CAB4019310.1"/>
    <property type="molecule type" value="Genomic_DNA"/>
</dbReference>
<protein>
    <submittedName>
        <fullName evidence="5">Zinc finger 271-like</fullName>
    </submittedName>
</protein>
<dbReference type="PROSITE" id="PS00028">
    <property type="entry name" value="ZINC_FINGER_C2H2_1"/>
    <property type="match status" value="4"/>
</dbReference>
<dbReference type="Proteomes" id="UP001152795">
    <property type="component" value="Unassembled WGS sequence"/>
</dbReference>
<dbReference type="OrthoDB" id="654211at2759"/>
<comment type="caution">
    <text evidence="5">The sequence shown here is derived from an EMBL/GenBank/DDBJ whole genome shotgun (WGS) entry which is preliminary data.</text>
</comment>
<dbReference type="Pfam" id="PF00096">
    <property type="entry name" value="zf-C2H2"/>
    <property type="match status" value="3"/>
</dbReference>
<dbReference type="Pfam" id="PF13912">
    <property type="entry name" value="zf-C2H2_6"/>
    <property type="match status" value="1"/>
</dbReference>
<evidence type="ECO:0000256" key="1">
    <source>
        <dbReference type="ARBA" id="ARBA00022723"/>
    </source>
</evidence>
<proteinExistence type="predicted"/>
<dbReference type="GO" id="GO:0000978">
    <property type="term" value="F:RNA polymerase II cis-regulatory region sequence-specific DNA binding"/>
    <property type="evidence" value="ECO:0007669"/>
    <property type="project" value="TreeGrafter"/>
</dbReference>
<dbReference type="PANTHER" id="PTHR23226:SF371">
    <property type="entry name" value="ZINC FINGER PROTEIN 112-LIKE PROTEIN"/>
    <property type="match status" value="1"/>
</dbReference>
<dbReference type="FunFam" id="3.30.160.60:FF:002343">
    <property type="entry name" value="Zinc finger protein 33A"/>
    <property type="match status" value="1"/>
</dbReference>
<dbReference type="GO" id="GO:0005634">
    <property type="term" value="C:nucleus"/>
    <property type="evidence" value="ECO:0007669"/>
    <property type="project" value="UniProtKB-SubCell"/>
</dbReference>
<dbReference type="InterPro" id="IPR013087">
    <property type="entry name" value="Znf_C2H2_type"/>
</dbReference>
<dbReference type="Gene3D" id="3.30.160.60">
    <property type="entry name" value="Classic Zinc Finger"/>
    <property type="match status" value="3"/>
</dbReference>
<dbReference type="PANTHER" id="PTHR23226">
    <property type="entry name" value="ZINC FINGER AND SCAN DOMAIN-CONTAINING"/>
    <property type="match status" value="1"/>
</dbReference>
<dbReference type="InterPro" id="IPR036236">
    <property type="entry name" value="Znf_C2H2_sf"/>
</dbReference>
<dbReference type="PROSITE" id="PS50157">
    <property type="entry name" value="ZINC_FINGER_C2H2_2"/>
    <property type="match status" value="4"/>
</dbReference>
<evidence type="ECO:0000256" key="2">
    <source>
        <dbReference type="ARBA" id="ARBA00022737"/>
    </source>
</evidence>
<evidence type="ECO:0000313" key="6">
    <source>
        <dbReference type="Proteomes" id="UP001152795"/>
    </source>
</evidence>
<evidence type="ECO:0000256" key="3">
    <source>
        <dbReference type="ARBA" id="ARBA00022771"/>
    </source>
</evidence>
<dbReference type="AlphaFoldDB" id="A0A6S7IR08"/>
<reference evidence="5" key="1">
    <citation type="submission" date="2020-04" db="EMBL/GenBank/DDBJ databases">
        <authorList>
            <person name="Alioto T."/>
            <person name="Alioto T."/>
            <person name="Gomez Garrido J."/>
        </authorList>
    </citation>
    <scope>NUCLEOTIDE SEQUENCE</scope>
    <source>
        <strain evidence="5">A484AB</strain>
    </source>
</reference>
<dbReference type="GO" id="GO:0008270">
    <property type="term" value="F:zinc ion binding"/>
    <property type="evidence" value="ECO:0007669"/>
    <property type="project" value="UniProtKB-KW"/>
</dbReference>
<dbReference type="FunFam" id="3.30.160.60:FF:000557">
    <property type="entry name" value="zinc finger and SCAN domain-containing protein 29"/>
    <property type="match status" value="1"/>
</dbReference>
<accession>A0A6S7IR08</accession>
<gene>
    <name evidence="5" type="ORF">PACLA_8A025863</name>
</gene>
<name>A0A6S7IR08_PARCT</name>
<keyword evidence="3" id="KW-0863">Zinc-finger</keyword>
<dbReference type="GO" id="GO:0000981">
    <property type="term" value="F:DNA-binding transcription factor activity, RNA polymerase II-specific"/>
    <property type="evidence" value="ECO:0007669"/>
    <property type="project" value="TreeGrafter"/>
</dbReference>
<dbReference type="SMART" id="SM00355">
    <property type="entry name" value="ZnF_C2H2"/>
    <property type="match status" value="5"/>
</dbReference>
<dbReference type="SUPFAM" id="SSF57667">
    <property type="entry name" value="beta-beta-alpha zinc fingers"/>
    <property type="match status" value="2"/>
</dbReference>
<keyword evidence="4" id="KW-0862">Zinc</keyword>
<keyword evidence="6" id="KW-1185">Reference proteome</keyword>
<evidence type="ECO:0000256" key="4">
    <source>
        <dbReference type="ARBA" id="ARBA00022833"/>
    </source>
</evidence>
<keyword evidence="1" id="KW-0479">Metal-binding</keyword>
<organism evidence="5 6">
    <name type="scientific">Paramuricea clavata</name>
    <name type="common">Red gorgonian</name>
    <name type="synonym">Violescent sea-whip</name>
    <dbReference type="NCBI Taxonomy" id="317549"/>
    <lineage>
        <taxon>Eukaryota</taxon>
        <taxon>Metazoa</taxon>
        <taxon>Cnidaria</taxon>
        <taxon>Anthozoa</taxon>
        <taxon>Octocorallia</taxon>
        <taxon>Malacalcyonacea</taxon>
        <taxon>Plexauridae</taxon>
        <taxon>Paramuricea</taxon>
    </lineage>
</organism>
<sequence>MNVMFATNDFPLQVSLATHKRTHTGDKPYGCDVCNKIFSHSSSLAKHKRTHTGDKPYECDVCNKRFSQSSTLTTHKMQVHKNNKSFECDVCKKIFTQSLEHHRSDHLKDVLLLCNMCGREIIQPQGHANEMPSSSHYNCEKCNKEFPDILGLTQHKVKDHGTSYQCNVCQELEAQEATGIGYNCCICDTEFDIATELESHMKTHD</sequence>